<dbReference type="STRING" id="555500.I215_11998"/>
<accession>K2QIL9</accession>
<keyword evidence="1" id="KW-0732">Signal</keyword>
<dbReference type="InterPro" id="IPR034660">
    <property type="entry name" value="DinB/YfiT-like"/>
</dbReference>
<keyword evidence="4" id="KW-1185">Reference proteome</keyword>
<dbReference type="EMBL" id="AMSG01000019">
    <property type="protein sequence ID" value="EKF54572.1"/>
    <property type="molecule type" value="Genomic_DNA"/>
</dbReference>
<organism evidence="3 4">
    <name type="scientific">Galbibacter marinus</name>
    <dbReference type="NCBI Taxonomy" id="555500"/>
    <lineage>
        <taxon>Bacteria</taxon>
        <taxon>Pseudomonadati</taxon>
        <taxon>Bacteroidota</taxon>
        <taxon>Flavobacteriia</taxon>
        <taxon>Flavobacteriales</taxon>
        <taxon>Flavobacteriaceae</taxon>
        <taxon>Galbibacter</taxon>
    </lineage>
</organism>
<dbReference type="RefSeq" id="WP_008992238.1">
    <property type="nucleotide sequence ID" value="NZ_AMSG01000019.1"/>
</dbReference>
<comment type="caution">
    <text evidence="3">The sequence shown here is derived from an EMBL/GenBank/DDBJ whole genome shotgun (WGS) entry which is preliminary data.</text>
</comment>
<evidence type="ECO:0000313" key="3">
    <source>
        <dbReference type="EMBL" id="EKF54572.1"/>
    </source>
</evidence>
<evidence type="ECO:0000313" key="4">
    <source>
        <dbReference type="Proteomes" id="UP000007364"/>
    </source>
</evidence>
<name>K2QIL9_9FLAO</name>
<dbReference type="OrthoDB" id="1524454at2"/>
<dbReference type="AlphaFoldDB" id="K2QIL9"/>
<reference evidence="3 4" key="1">
    <citation type="journal article" date="2012" name="J. Bacteriol.">
        <title>Genome Sequence of Galbibacter marinum Type Strain ck-I2-15.</title>
        <authorList>
            <person name="Lai Q."/>
            <person name="Li C."/>
            <person name="Shao Z."/>
        </authorList>
    </citation>
    <scope>NUCLEOTIDE SEQUENCE [LARGE SCALE GENOMIC DNA]</scope>
    <source>
        <strain evidence="4">ck-I2-15</strain>
    </source>
</reference>
<gene>
    <name evidence="3" type="ORF">I215_11998</name>
</gene>
<evidence type="ECO:0000256" key="1">
    <source>
        <dbReference type="SAM" id="SignalP"/>
    </source>
</evidence>
<feature type="domain" description="DinB-like" evidence="2">
    <location>
        <begin position="37"/>
        <end position="192"/>
    </location>
</feature>
<proteinExistence type="predicted"/>
<protein>
    <recommendedName>
        <fullName evidence="2">DinB-like domain-containing protein</fullName>
    </recommendedName>
</protein>
<dbReference type="SUPFAM" id="SSF109854">
    <property type="entry name" value="DinB/YfiT-like putative metalloenzymes"/>
    <property type="match status" value="1"/>
</dbReference>
<feature type="signal peptide" evidence="1">
    <location>
        <begin position="1"/>
        <end position="24"/>
    </location>
</feature>
<dbReference type="eggNOG" id="COG2318">
    <property type="taxonomic scope" value="Bacteria"/>
</dbReference>
<dbReference type="InterPro" id="IPR024775">
    <property type="entry name" value="DinB-like"/>
</dbReference>
<dbReference type="Gene3D" id="1.20.120.450">
    <property type="entry name" value="dinb family like domain"/>
    <property type="match status" value="1"/>
</dbReference>
<dbReference type="Proteomes" id="UP000007364">
    <property type="component" value="Unassembled WGS sequence"/>
</dbReference>
<sequence length="204" mass="23332">MNLKKNFLIVTLLLCLPLVGNSQAESQEDKAYVLTYFHETLEKLQQDVNGLSQEQLQFKASDSSWSISQCLEHINKTEPLLFTMVKTSMEQPTNPERKKEIKLSDQDIINMITDRSAKFKAPKNLIGTGKYNNADKAIMDLKQQRKEILSFIKNTPIKELRNRVNDSPMGATDTYQSLLYVAGHTARHTLQIEEIKKAENFPSK</sequence>
<feature type="chain" id="PRO_5003863666" description="DinB-like domain-containing protein" evidence="1">
    <location>
        <begin position="25"/>
        <end position="204"/>
    </location>
</feature>
<evidence type="ECO:0000259" key="2">
    <source>
        <dbReference type="Pfam" id="PF12867"/>
    </source>
</evidence>
<dbReference type="Pfam" id="PF12867">
    <property type="entry name" value="DinB_2"/>
    <property type="match status" value="1"/>
</dbReference>